<protein>
    <submittedName>
        <fullName evidence="4">Ankyrin</fullName>
    </submittedName>
</protein>
<evidence type="ECO:0000256" key="1">
    <source>
        <dbReference type="ARBA" id="ARBA00022737"/>
    </source>
</evidence>
<gene>
    <name evidence="4" type="ORF">M436DRAFT_28814</name>
</gene>
<dbReference type="STRING" id="1043004.A0A074WI36"/>
<feature type="repeat" description="ANK" evidence="3">
    <location>
        <begin position="1"/>
        <end position="28"/>
    </location>
</feature>
<dbReference type="HOGENOM" id="CLU_000134_18_9_1"/>
<dbReference type="InterPro" id="IPR036770">
    <property type="entry name" value="Ankyrin_rpt-contain_sf"/>
</dbReference>
<dbReference type="InterPro" id="IPR002110">
    <property type="entry name" value="Ankyrin_rpt"/>
</dbReference>
<dbReference type="Gene3D" id="1.25.40.20">
    <property type="entry name" value="Ankyrin repeat-containing domain"/>
    <property type="match status" value="2"/>
</dbReference>
<keyword evidence="1" id="KW-0677">Repeat</keyword>
<feature type="non-terminal residue" evidence="4">
    <location>
        <position position="1"/>
    </location>
</feature>
<organism evidence="4 5">
    <name type="scientific">Aureobasidium namibiae CBS 147.97</name>
    <dbReference type="NCBI Taxonomy" id="1043004"/>
    <lineage>
        <taxon>Eukaryota</taxon>
        <taxon>Fungi</taxon>
        <taxon>Dikarya</taxon>
        <taxon>Ascomycota</taxon>
        <taxon>Pezizomycotina</taxon>
        <taxon>Dothideomycetes</taxon>
        <taxon>Dothideomycetidae</taxon>
        <taxon>Dothideales</taxon>
        <taxon>Saccotheciaceae</taxon>
        <taxon>Aureobasidium</taxon>
    </lineage>
</organism>
<name>A0A074WI36_9PEZI</name>
<feature type="repeat" description="ANK" evidence="3">
    <location>
        <begin position="29"/>
        <end position="61"/>
    </location>
</feature>
<sequence>LHIAAQKGHPHILRILLQHGVDCNQKDGEGLTPLIHSIISNHEDVLSSLIQNGARVCETDDRSRNALHWAVLQRREVLLKGLLKHCSGDQRVMEGRDSAGRTPLHTAVDIGFEAGVCILLGYGADLNSRAK</sequence>
<evidence type="ECO:0000256" key="2">
    <source>
        <dbReference type="ARBA" id="ARBA00023043"/>
    </source>
</evidence>
<accession>A0A074WI36</accession>
<dbReference type="Pfam" id="PF00023">
    <property type="entry name" value="Ank"/>
    <property type="match status" value="1"/>
</dbReference>
<feature type="non-terminal residue" evidence="4">
    <location>
        <position position="131"/>
    </location>
</feature>
<dbReference type="PANTHER" id="PTHR24198:SF165">
    <property type="entry name" value="ANKYRIN REPEAT-CONTAINING PROTEIN-RELATED"/>
    <property type="match status" value="1"/>
</dbReference>
<evidence type="ECO:0000313" key="4">
    <source>
        <dbReference type="EMBL" id="KEQ72703.1"/>
    </source>
</evidence>
<evidence type="ECO:0000313" key="5">
    <source>
        <dbReference type="Proteomes" id="UP000027730"/>
    </source>
</evidence>
<reference evidence="4 5" key="1">
    <citation type="journal article" date="2014" name="BMC Genomics">
        <title>Genome sequencing of four Aureobasidium pullulans varieties: biotechnological potential, stress tolerance, and description of new species.</title>
        <authorList>
            <person name="Gostin Ar C."/>
            <person name="Ohm R.A."/>
            <person name="Kogej T."/>
            <person name="Sonjak S."/>
            <person name="Turk M."/>
            <person name="Zajc J."/>
            <person name="Zalar P."/>
            <person name="Grube M."/>
            <person name="Sun H."/>
            <person name="Han J."/>
            <person name="Sharma A."/>
            <person name="Chiniquy J."/>
            <person name="Ngan C.Y."/>
            <person name="Lipzen A."/>
            <person name="Barry K."/>
            <person name="Grigoriev I.V."/>
            <person name="Gunde-Cimerman N."/>
        </authorList>
    </citation>
    <scope>NUCLEOTIDE SEQUENCE [LARGE SCALE GENOMIC DNA]</scope>
    <source>
        <strain evidence="4 5">CBS 147.97</strain>
    </source>
</reference>
<dbReference type="PANTHER" id="PTHR24198">
    <property type="entry name" value="ANKYRIN REPEAT AND PROTEIN KINASE DOMAIN-CONTAINING PROTEIN"/>
    <property type="match status" value="1"/>
</dbReference>
<dbReference type="OrthoDB" id="539213at2759"/>
<dbReference type="Proteomes" id="UP000027730">
    <property type="component" value="Unassembled WGS sequence"/>
</dbReference>
<dbReference type="Pfam" id="PF12796">
    <property type="entry name" value="Ank_2"/>
    <property type="match status" value="1"/>
</dbReference>
<dbReference type="RefSeq" id="XP_013426501.1">
    <property type="nucleotide sequence ID" value="XM_013571047.1"/>
</dbReference>
<evidence type="ECO:0000256" key="3">
    <source>
        <dbReference type="PROSITE-ProRule" id="PRU00023"/>
    </source>
</evidence>
<dbReference type="SUPFAM" id="SSF48403">
    <property type="entry name" value="Ankyrin repeat"/>
    <property type="match status" value="1"/>
</dbReference>
<dbReference type="PROSITE" id="PS50297">
    <property type="entry name" value="ANK_REP_REGION"/>
    <property type="match status" value="2"/>
</dbReference>
<keyword evidence="5" id="KW-1185">Reference proteome</keyword>
<dbReference type="SMART" id="SM00248">
    <property type="entry name" value="ANK"/>
    <property type="match status" value="4"/>
</dbReference>
<dbReference type="PROSITE" id="PS50088">
    <property type="entry name" value="ANK_REPEAT"/>
    <property type="match status" value="3"/>
</dbReference>
<feature type="repeat" description="ANK" evidence="3">
    <location>
        <begin position="99"/>
        <end position="131"/>
    </location>
</feature>
<dbReference type="EMBL" id="KL584711">
    <property type="protein sequence ID" value="KEQ72703.1"/>
    <property type="molecule type" value="Genomic_DNA"/>
</dbReference>
<keyword evidence="2 3" id="KW-0040">ANK repeat</keyword>
<dbReference type="AlphaFoldDB" id="A0A074WI36"/>
<proteinExistence type="predicted"/>
<dbReference type="GeneID" id="25408207"/>